<organism evidence="2 3">
    <name type="scientific">Cellvibrio polysaccharolyticus</name>
    <dbReference type="NCBI Taxonomy" id="2082724"/>
    <lineage>
        <taxon>Bacteria</taxon>
        <taxon>Pseudomonadati</taxon>
        <taxon>Pseudomonadota</taxon>
        <taxon>Gammaproteobacteria</taxon>
        <taxon>Cellvibrionales</taxon>
        <taxon>Cellvibrionaceae</taxon>
        <taxon>Cellvibrio</taxon>
    </lineage>
</organism>
<keyword evidence="1" id="KW-0812">Transmembrane</keyword>
<gene>
    <name evidence="2" type="ORF">C4F51_14295</name>
</gene>
<dbReference type="Proteomes" id="UP000652567">
    <property type="component" value="Unassembled WGS sequence"/>
</dbReference>
<dbReference type="AlphaFoldDB" id="A0A928YUV2"/>
<dbReference type="InterPro" id="IPR018674">
    <property type="entry name" value="DUF2142_membrane"/>
</dbReference>
<comment type="caution">
    <text evidence="2">The sequence shown here is derived from an EMBL/GenBank/DDBJ whole genome shotgun (WGS) entry which is preliminary data.</text>
</comment>
<reference evidence="2" key="1">
    <citation type="submission" date="2018-07" db="EMBL/GenBank/DDBJ databases">
        <title>Genome assembly of strain Ka43.</title>
        <authorList>
            <person name="Kukolya J."/>
            <person name="Nagy I."/>
            <person name="Horvath B."/>
            <person name="Toth A."/>
        </authorList>
    </citation>
    <scope>NUCLEOTIDE SEQUENCE</scope>
    <source>
        <strain evidence="2">KB43</strain>
    </source>
</reference>
<evidence type="ECO:0000256" key="1">
    <source>
        <dbReference type="SAM" id="Phobius"/>
    </source>
</evidence>
<feature type="transmembrane region" description="Helical" evidence="1">
    <location>
        <begin position="236"/>
        <end position="264"/>
    </location>
</feature>
<dbReference type="EMBL" id="PRDL01000001">
    <property type="protein sequence ID" value="MBE8718362.1"/>
    <property type="molecule type" value="Genomic_DNA"/>
</dbReference>
<keyword evidence="1" id="KW-1133">Transmembrane helix</keyword>
<feature type="transmembrane region" description="Helical" evidence="1">
    <location>
        <begin position="298"/>
        <end position="326"/>
    </location>
</feature>
<feature type="transmembrane region" description="Helical" evidence="1">
    <location>
        <begin position="207"/>
        <end position="224"/>
    </location>
</feature>
<proteinExistence type="predicted"/>
<evidence type="ECO:0000313" key="3">
    <source>
        <dbReference type="Proteomes" id="UP000652567"/>
    </source>
</evidence>
<keyword evidence="1" id="KW-0472">Membrane</keyword>
<feature type="transmembrane region" description="Helical" evidence="1">
    <location>
        <begin position="384"/>
        <end position="405"/>
    </location>
</feature>
<feature type="transmembrane region" description="Helical" evidence="1">
    <location>
        <begin position="160"/>
        <end position="178"/>
    </location>
</feature>
<evidence type="ECO:0000313" key="2">
    <source>
        <dbReference type="EMBL" id="MBE8718362.1"/>
    </source>
</evidence>
<accession>A0A928YUV2</accession>
<sequence length="619" mass="69617">MWEPLIYMRHLFMKPVFLLNNFFSSKSNVLIALLFFIITAFFSSLIPPFQSPDEPDHLKRAYLLAQGRIAMVSPENSSTGGYIDQSLFNYMLVHSRLTGKEHEKVNKAMVNEARQLHWSGNETFVIAPGVNYYFPLVYLPQSIGLKLGQLLDLSIHHSYHLARFMASLSILVMLWYAFSLASPSLLTLGLLCMPPVLFQGISTSQDGVAIALLVLCGSIFIRLMRGMSSSDRNQYIVFMVGLVILLTSRINLIPMLLMPLILAWRYRCRWLWAGFAAATIVVLLWVLYALLSTVDNRVALGASTSTLFFYYLSYPFSFLNIVWASIHDSSLQHFYGFSFVGIMGWLEITIGDQNIKWIGATLAALLLISVSIKRLTQEWQQRATLALVAISSALMVFLLMLVTWTPHPAEVIEGVQGRYLWSSALLLSFALTQGINQLTQPVKIVGISLLLVIVSITLVKLPNVLLERYYIDSNVAEIYRAQSNEKNGFSFQGSILEARHSDFPGSHEGHIDNLTIKDNEVTLVGWGFFSSGSKQFFSNLPDSIPVMYKNILRPDVAAAFNNEAYISSGFELKIRFDSTADLVNIMKDFCLYTEDPEFGSHRIHSSGNSGYQCGVEHHE</sequence>
<dbReference type="Pfam" id="PF09913">
    <property type="entry name" value="DUF2142"/>
    <property type="match status" value="1"/>
</dbReference>
<feature type="transmembrane region" description="Helical" evidence="1">
    <location>
        <begin position="355"/>
        <end position="372"/>
    </location>
</feature>
<name>A0A928YUV2_9GAMM</name>
<protein>
    <submittedName>
        <fullName evidence="2">DUF2142 domain-containing protein</fullName>
    </submittedName>
</protein>
<dbReference type="RefSeq" id="WP_193910875.1">
    <property type="nucleotide sequence ID" value="NZ_PRDL01000001.1"/>
</dbReference>
<feature type="transmembrane region" description="Helical" evidence="1">
    <location>
        <begin position="441"/>
        <end position="459"/>
    </location>
</feature>
<feature type="transmembrane region" description="Helical" evidence="1">
    <location>
        <begin position="270"/>
        <end position="291"/>
    </location>
</feature>
<feature type="transmembrane region" description="Helical" evidence="1">
    <location>
        <begin position="30"/>
        <end position="49"/>
    </location>
</feature>
<keyword evidence="3" id="KW-1185">Reference proteome</keyword>